<accession>A0A2K1PZS8</accession>
<dbReference type="PROSITE" id="PS00470">
    <property type="entry name" value="IDH_IMDH"/>
    <property type="match status" value="1"/>
</dbReference>
<proteinExistence type="inferred from homology"/>
<dbReference type="InterPro" id="IPR024084">
    <property type="entry name" value="IsoPropMal-DH-like_dom"/>
</dbReference>
<comment type="similarity">
    <text evidence="1">Belongs to the isocitrate and isopropylmalate dehydrogenases family.</text>
</comment>
<dbReference type="Pfam" id="PF00180">
    <property type="entry name" value="Iso_dh"/>
    <property type="match status" value="1"/>
</dbReference>
<dbReference type="RefSeq" id="WP_103075900.1">
    <property type="nucleotide sequence ID" value="NZ_NPZB01000002.1"/>
</dbReference>
<keyword evidence="5" id="KW-1185">Reference proteome</keyword>
<name>A0A2K1PZS8_9GAMM</name>
<dbReference type="GO" id="GO:0006099">
    <property type="term" value="P:tricarboxylic acid cycle"/>
    <property type="evidence" value="ECO:0007669"/>
    <property type="project" value="TreeGrafter"/>
</dbReference>
<dbReference type="GO" id="GO:0000287">
    <property type="term" value="F:magnesium ion binding"/>
    <property type="evidence" value="ECO:0007669"/>
    <property type="project" value="InterPro"/>
</dbReference>
<evidence type="ECO:0000313" key="4">
    <source>
        <dbReference type="EMBL" id="PNS08298.1"/>
    </source>
</evidence>
<evidence type="ECO:0000313" key="5">
    <source>
        <dbReference type="Proteomes" id="UP000236220"/>
    </source>
</evidence>
<evidence type="ECO:0000256" key="1">
    <source>
        <dbReference type="ARBA" id="ARBA00007769"/>
    </source>
</evidence>
<dbReference type="Proteomes" id="UP000236220">
    <property type="component" value="Unassembled WGS sequence"/>
</dbReference>
<sequence length="335" mass="35882">MTQTITVIRGDGIGPEIMAATLHVLDAMKLDLAWEEADAGMVALEKHGDLLPQATIDSIKRNTIALKAPLTTPVGEGFTSINVTLRRMFDLYANVRPARSFPNTKSRFPNDIDIITVRENTEGAYLSDGQAVSEDGETATLVQRVTHKGSERIVRYAFEMARKIGRKKVTVVHKANIMKSTSGLFLKTARQVAAQYPDIECNEMIVDNTCMQLVMKPEQFDVIVTTNLFGDIISDLCAGLVGGLGLAPGANIGEHGAIFEAVHGSAPDIAGKGVANPCALLLAAGQMLDHLGMPDQATRLRNAIVATLEAKDNLTPDLGGSGTTTSFAEAIARRL</sequence>
<dbReference type="EMBL" id="NPZB01000002">
    <property type="protein sequence ID" value="PNS08298.1"/>
    <property type="molecule type" value="Genomic_DNA"/>
</dbReference>
<dbReference type="FunFam" id="3.40.718.10:FF:000014">
    <property type="entry name" value="Isocitrate dehydrogenase (NAD(+))"/>
    <property type="match status" value="1"/>
</dbReference>
<dbReference type="AlphaFoldDB" id="A0A2K1PZS8"/>
<evidence type="ECO:0000259" key="3">
    <source>
        <dbReference type="SMART" id="SM01329"/>
    </source>
</evidence>
<dbReference type="SUPFAM" id="SSF53659">
    <property type="entry name" value="Isocitrate/Isopropylmalate dehydrogenase-like"/>
    <property type="match status" value="1"/>
</dbReference>
<protein>
    <submittedName>
        <fullName evidence="4">Isocitrate/isopropylmalate dehydrogenase</fullName>
    </submittedName>
</protein>
<dbReference type="NCBIfam" id="NF006529">
    <property type="entry name" value="PRK08997.1"/>
    <property type="match status" value="1"/>
</dbReference>
<dbReference type="InterPro" id="IPR019818">
    <property type="entry name" value="IsoCit/isopropylmalate_DH_CS"/>
</dbReference>
<organism evidence="4 5">
    <name type="scientific">Solilutibacter silvestris</name>
    <dbReference type="NCBI Taxonomy" id="1645665"/>
    <lineage>
        <taxon>Bacteria</taxon>
        <taxon>Pseudomonadati</taxon>
        <taxon>Pseudomonadota</taxon>
        <taxon>Gammaproteobacteria</taxon>
        <taxon>Lysobacterales</taxon>
        <taxon>Lysobacteraceae</taxon>
        <taxon>Solilutibacter</taxon>
    </lineage>
</organism>
<comment type="caution">
    <text evidence="4">The sequence shown here is derived from an EMBL/GenBank/DDBJ whole genome shotgun (WGS) entry which is preliminary data.</text>
</comment>
<dbReference type="PANTHER" id="PTHR11835">
    <property type="entry name" value="DECARBOXYLATING DEHYDROGENASES-ISOCITRATE, ISOPROPYLMALATE, TARTRATE"/>
    <property type="match status" value="1"/>
</dbReference>
<dbReference type="Gene3D" id="3.40.718.10">
    <property type="entry name" value="Isopropylmalate Dehydrogenase"/>
    <property type="match status" value="1"/>
</dbReference>
<dbReference type="GO" id="GO:0051287">
    <property type="term" value="F:NAD binding"/>
    <property type="evidence" value="ECO:0007669"/>
    <property type="project" value="InterPro"/>
</dbReference>
<evidence type="ECO:0000256" key="2">
    <source>
        <dbReference type="ARBA" id="ARBA00023002"/>
    </source>
</evidence>
<dbReference type="GO" id="GO:0004449">
    <property type="term" value="F:isocitrate dehydrogenase (NAD+) activity"/>
    <property type="evidence" value="ECO:0007669"/>
    <property type="project" value="TreeGrafter"/>
</dbReference>
<dbReference type="GO" id="GO:0006102">
    <property type="term" value="P:isocitrate metabolic process"/>
    <property type="evidence" value="ECO:0007669"/>
    <property type="project" value="TreeGrafter"/>
</dbReference>
<reference evidence="4 5" key="1">
    <citation type="submission" date="2017-08" db="EMBL/GenBank/DDBJ databases">
        <title>Lysobacter sylvestris genome.</title>
        <authorList>
            <person name="Zhang D.-C."/>
            <person name="Albuquerque L."/>
            <person name="Franca L."/>
            <person name="Froufe H.J.C."/>
            <person name="Barroso C."/>
            <person name="Egas C."/>
            <person name="Da Costa M."/>
            <person name="Margesin R."/>
        </authorList>
    </citation>
    <scope>NUCLEOTIDE SEQUENCE [LARGE SCALE GENOMIC DNA]</scope>
    <source>
        <strain evidence="4 5">AM20-91</strain>
    </source>
</reference>
<dbReference type="OrthoDB" id="9806254at2"/>
<keyword evidence="2" id="KW-0560">Oxidoreductase</keyword>
<dbReference type="SMART" id="SM01329">
    <property type="entry name" value="Iso_dh"/>
    <property type="match status" value="1"/>
</dbReference>
<gene>
    <name evidence="4" type="ORF">Lysil_2474</name>
</gene>
<feature type="domain" description="Isopropylmalate dehydrogenase-like" evidence="3">
    <location>
        <begin position="4"/>
        <end position="331"/>
    </location>
</feature>
<dbReference type="PANTHER" id="PTHR11835:SF34">
    <property type="entry name" value="ISOCITRATE DEHYDROGENASE [NAD] SUBUNIT ALPHA, MITOCHONDRIAL"/>
    <property type="match status" value="1"/>
</dbReference>